<dbReference type="SUPFAM" id="SSF56784">
    <property type="entry name" value="HAD-like"/>
    <property type="match status" value="1"/>
</dbReference>
<dbReference type="SFLD" id="SFLDF00027">
    <property type="entry name" value="p-type_atpase"/>
    <property type="match status" value="1"/>
</dbReference>
<dbReference type="InterPro" id="IPR036412">
    <property type="entry name" value="HAD-like_sf"/>
</dbReference>
<feature type="transmembrane region" description="Helical" evidence="13">
    <location>
        <begin position="867"/>
        <end position="888"/>
    </location>
</feature>
<dbReference type="GO" id="GO:0005524">
    <property type="term" value="F:ATP binding"/>
    <property type="evidence" value="ECO:0007669"/>
    <property type="project" value="UniProtKB-KW"/>
</dbReference>
<dbReference type="PRINTS" id="PR00119">
    <property type="entry name" value="CATATPASE"/>
</dbReference>
<keyword evidence="8" id="KW-0460">Magnesium</keyword>
<dbReference type="FunFam" id="2.70.150.10:FF:000160">
    <property type="entry name" value="Sarcoplasmic/endoplasmic reticulum calcium ATPase 1"/>
    <property type="match status" value="1"/>
</dbReference>
<reference evidence="15 16" key="1">
    <citation type="submission" date="2020-01" db="EMBL/GenBank/DDBJ databases">
        <title>Anaeroalcalibacter tamaniensis gen. nov., sp. nov., moderately halophilic strictly anaerobic fermenter bacterium from mud volcano of Taman peninsula.</title>
        <authorList>
            <person name="Frolova A."/>
            <person name="Merkel A.Y."/>
            <person name="Slobodkin A.I."/>
        </authorList>
    </citation>
    <scope>NUCLEOTIDE SEQUENCE [LARGE SCALE GENOMIC DNA]</scope>
    <source>
        <strain evidence="15 16">F-3ap</strain>
    </source>
</reference>
<dbReference type="NCBIfam" id="TIGR01494">
    <property type="entry name" value="ATPase_P-type"/>
    <property type="match status" value="3"/>
</dbReference>
<evidence type="ECO:0000256" key="2">
    <source>
        <dbReference type="ARBA" id="ARBA00005675"/>
    </source>
</evidence>
<dbReference type="SMART" id="SM00831">
    <property type="entry name" value="Cation_ATPase_N"/>
    <property type="match status" value="1"/>
</dbReference>
<evidence type="ECO:0000256" key="3">
    <source>
        <dbReference type="ARBA" id="ARBA00022475"/>
    </source>
</evidence>
<dbReference type="Gene3D" id="3.40.1110.10">
    <property type="entry name" value="Calcium-transporting ATPase, cytoplasmic domain N"/>
    <property type="match status" value="1"/>
</dbReference>
<dbReference type="Proteomes" id="UP000461585">
    <property type="component" value="Unassembled WGS sequence"/>
</dbReference>
<dbReference type="Pfam" id="PF00122">
    <property type="entry name" value="E1-E2_ATPase"/>
    <property type="match status" value="1"/>
</dbReference>
<feature type="region of interest" description="Disordered" evidence="12">
    <location>
        <begin position="1"/>
        <end position="21"/>
    </location>
</feature>
<keyword evidence="4" id="KW-0597">Phosphoprotein</keyword>
<evidence type="ECO:0000256" key="13">
    <source>
        <dbReference type="SAM" id="Phobius"/>
    </source>
</evidence>
<dbReference type="InterPro" id="IPR006068">
    <property type="entry name" value="ATPase_P-typ_cation-transptr_C"/>
</dbReference>
<feature type="transmembrane region" description="Helical" evidence="13">
    <location>
        <begin position="796"/>
        <end position="815"/>
    </location>
</feature>
<evidence type="ECO:0000256" key="8">
    <source>
        <dbReference type="ARBA" id="ARBA00022842"/>
    </source>
</evidence>
<gene>
    <name evidence="15" type="ORF">GXN74_12630</name>
</gene>
<evidence type="ECO:0000256" key="12">
    <source>
        <dbReference type="SAM" id="MobiDB-lite"/>
    </source>
</evidence>
<dbReference type="SUPFAM" id="SSF81660">
    <property type="entry name" value="Metal cation-transporting ATPase, ATP-binding domain N"/>
    <property type="match status" value="1"/>
</dbReference>
<dbReference type="InterPro" id="IPR018303">
    <property type="entry name" value="ATPase_P-typ_P_site"/>
</dbReference>
<dbReference type="PANTHER" id="PTHR43294:SF21">
    <property type="entry name" value="CATION TRANSPORTING ATPASE"/>
    <property type="match status" value="1"/>
</dbReference>
<dbReference type="Pfam" id="PF00689">
    <property type="entry name" value="Cation_ATPase_C"/>
    <property type="match status" value="1"/>
</dbReference>
<dbReference type="Gene3D" id="3.40.50.1000">
    <property type="entry name" value="HAD superfamily/HAD-like"/>
    <property type="match status" value="1"/>
</dbReference>
<evidence type="ECO:0000256" key="9">
    <source>
        <dbReference type="ARBA" id="ARBA00022967"/>
    </source>
</evidence>
<dbReference type="SFLD" id="SFLDS00003">
    <property type="entry name" value="Haloacid_Dehalogenase"/>
    <property type="match status" value="1"/>
</dbReference>
<evidence type="ECO:0000256" key="1">
    <source>
        <dbReference type="ARBA" id="ARBA00004651"/>
    </source>
</evidence>
<dbReference type="InterPro" id="IPR023299">
    <property type="entry name" value="ATPase_P-typ_cyto_dom_N"/>
</dbReference>
<feature type="transmembrane region" description="Helical" evidence="13">
    <location>
        <begin position="692"/>
        <end position="711"/>
    </location>
</feature>
<evidence type="ECO:0000256" key="5">
    <source>
        <dbReference type="ARBA" id="ARBA00022692"/>
    </source>
</evidence>
<feature type="transmembrane region" description="Helical" evidence="13">
    <location>
        <begin position="764"/>
        <end position="784"/>
    </location>
</feature>
<dbReference type="PRINTS" id="PR00120">
    <property type="entry name" value="HATPASE"/>
</dbReference>
<dbReference type="InterPro" id="IPR001757">
    <property type="entry name" value="P_typ_ATPase"/>
</dbReference>
<dbReference type="CDD" id="cd02080">
    <property type="entry name" value="P-type_ATPase_cation"/>
    <property type="match status" value="1"/>
</dbReference>
<evidence type="ECO:0000256" key="7">
    <source>
        <dbReference type="ARBA" id="ARBA00022840"/>
    </source>
</evidence>
<dbReference type="Gene3D" id="1.20.1110.10">
    <property type="entry name" value="Calcium-transporting ATPase, transmembrane domain"/>
    <property type="match status" value="1"/>
</dbReference>
<keyword evidence="9" id="KW-1278">Translocase</keyword>
<evidence type="ECO:0000256" key="11">
    <source>
        <dbReference type="ARBA" id="ARBA00023136"/>
    </source>
</evidence>
<evidence type="ECO:0000313" key="15">
    <source>
        <dbReference type="EMBL" id="NDL68583.1"/>
    </source>
</evidence>
<feature type="transmembrane region" description="Helical" evidence="13">
    <location>
        <begin position="92"/>
        <end position="108"/>
    </location>
</feature>
<evidence type="ECO:0000259" key="14">
    <source>
        <dbReference type="SMART" id="SM00831"/>
    </source>
</evidence>
<dbReference type="AlphaFoldDB" id="A0A7X5KP59"/>
<dbReference type="InterPro" id="IPR004014">
    <property type="entry name" value="ATPase_P-typ_cation-transptr_N"/>
</dbReference>
<dbReference type="GO" id="GO:0016887">
    <property type="term" value="F:ATP hydrolysis activity"/>
    <property type="evidence" value="ECO:0007669"/>
    <property type="project" value="InterPro"/>
</dbReference>
<dbReference type="InterPro" id="IPR008250">
    <property type="entry name" value="ATPase_P-typ_transduc_dom_A_sf"/>
</dbReference>
<comment type="caution">
    <text evidence="15">The sequence shown here is derived from an EMBL/GenBank/DDBJ whole genome shotgun (WGS) entry which is preliminary data.</text>
</comment>
<evidence type="ECO:0000256" key="10">
    <source>
        <dbReference type="ARBA" id="ARBA00022989"/>
    </source>
</evidence>
<dbReference type="FunFam" id="3.40.50.1000:FF:000001">
    <property type="entry name" value="Phospholipid-transporting ATPase IC"/>
    <property type="match status" value="1"/>
</dbReference>
<keyword evidence="7" id="KW-0067">ATP-binding</keyword>
<keyword evidence="16" id="KW-1185">Reference proteome</keyword>
<feature type="transmembrane region" description="Helical" evidence="13">
    <location>
        <begin position="827"/>
        <end position="847"/>
    </location>
</feature>
<dbReference type="SUPFAM" id="SSF81653">
    <property type="entry name" value="Calcium ATPase, transduction domain A"/>
    <property type="match status" value="1"/>
</dbReference>
<feature type="domain" description="Cation-transporting P-type ATPase N-terminal" evidence="14">
    <location>
        <begin position="15"/>
        <end position="88"/>
    </location>
</feature>
<dbReference type="FunFam" id="3.40.50.1000:FF:000028">
    <property type="entry name" value="Calcium-transporting P-type ATPase, putative"/>
    <property type="match status" value="1"/>
</dbReference>
<dbReference type="InterPro" id="IPR044492">
    <property type="entry name" value="P_typ_ATPase_HD_dom"/>
</dbReference>
<dbReference type="GO" id="GO:0005886">
    <property type="term" value="C:plasma membrane"/>
    <property type="evidence" value="ECO:0007669"/>
    <property type="project" value="UniProtKB-SubCell"/>
</dbReference>
<dbReference type="SUPFAM" id="SSF81665">
    <property type="entry name" value="Calcium ATPase, transmembrane domain M"/>
    <property type="match status" value="1"/>
</dbReference>
<dbReference type="RefSeq" id="WP_162371304.1">
    <property type="nucleotide sequence ID" value="NZ_JAAEEH010000046.1"/>
</dbReference>
<dbReference type="InterPro" id="IPR023214">
    <property type="entry name" value="HAD_sf"/>
</dbReference>
<keyword evidence="6" id="KW-0547">Nucleotide-binding</keyword>
<proteinExistence type="inferred from homology"/>
<dbReference type="EMBL" id="JAAEEH010000046">
    <property type="protein sequence ID" value="NDL68583.1"/>
    <property type="molecule type" value="Genomic_DNA"/>
</dbReference>
<organism evidence="15 16">
    <name type="scientific">Anaerotalea alkaliphila</name>
    <dbReference type="NCBI Taxonomy" id="2662126"/>
    <lineage>
        <taxon>Bacteria</taxon>
        <taxon>Bacillati</taxon>
        <taxon>Bacillota</taxon>
        <taxon>Clostridia</taxon>
        <taxon>Eubacteriales</taxon>
        <taxon>Anaerotalea</taxon>
    </lineage>
</organism>
<evidence type="ECO:0000256" key="4">
    <source>
        <dbReference type="ARBA" id="ARBA00022553"/>
    </source>
</evidence>
<dbReference type="Pfam" id="PF13246">
    <property type="entry name" value="Cation_ATPase"/>
    <property type="match status" value="1"/>
</dbReference>
<keyword evidence="10 13" id="KW-1133">Transmembrane helix</keyword>
<feature type="transmembrane region" description="Helical" evidence="13">
    <location>
        <begin position="255"/>
        <end position="275"/>
    </location>
</feature>
<name>A0A7X5KP59_9FIRM</name>
<dbReference type="PROSITE" id="PS00154">
    <property type="entry name" value="ATPASE_E1_E2"/>
    <property type="match status" value="1"/>
</dbReference>
<sequence>MEGKKTGGKPREISRWESRSIEETKEMLHTGEGGISTEEAGARLASWGENKLPVVKPPSPVVRFLLQFKNVLIYVLLVAAVMTAFMEHWIDSWVILGVVLINAVVGYLQEDRAQKALASIRHLLSLKATVIRGGLRKEVAAETLVPGDLVLLKAGDKVPADLRLMETTNFEVEEASLTGESEPVLKSREPVAPETVLAERFSMAFTGTTVRTGNAKGFVVATGSGTELGKINTMLSETASVETPLIRKINSFGRALSAVIVGVSGILFLYGYFFGGFSLRQILLAVIGLAVAAIPEGLPSIITITLAIGVQKMARRNAIIRHLPSVETLGSVTVICSDKTGTLTRNEMTATAIHTVAGTYRLEGERLPAHLLEQPVIRRLLESAYLCNDSHVERGGDGRWELQGDPTEGAMKRMAAIAGLDRLESQRIASIPFDSEFKYMATLQDMATLHAVEGEKHIFANGAPERILQLCGWEMVHAGKEPLREDFWKREIHAGAVEGQRMIACACRKVEPGKISLSHQDLQGDMVMLGLVGMRDQPRPEAVEAIKVAREAGIRVKMITGDHVVTAGVIGKDMGIGDGRRVVSGAELESMDDEALKKVAEECDIFARTSPEHKLRLVKALQENGEVCAMTGDGVNDAPALKKADIGVAMGIKGTEVTKDAAAMVLADDNFASIVSAVEEGRTIYDNLRKTLLFILPTNGAEAFVIMAAIVGGMTLPVTPVQILWVNMVTAVTLGIAMSFEPMEPGTMHRPPRDPKASILGRHFAYRILFVSLVVGGYAVFAFLEMNGNGATLEVARTTAVNTLVMGELFYLYNCRKIHAHAWGKGFFGNRIAFLNSGILLLLQLAYVYAPPMNRWFGSTPLGLGEWFHPVACGILIFGAVEIEKAVLARV</sequence>
<keyword evidence="3" id="KW-1003">Cell membrane</keyword>
<evidence type="ECO:0000256" key="6">
    <source>
        <dbReference type="ARBA" id="ARBA00022741"/>
    </source>
</evidence>
<protein>
    <submittedName>
        <fullName evidence="15">Cation-transporting P-type ATPase</fullName>
    </submittedName>
</protein>
<comment type="subcellular location">
    <subcellularLocation>
        <location evidence="1">Cell membrane</location>
        <topology evidence="1">Multi-pass membrane protein</topology>
    </subcellularLocation>
</comment>
<feature type="transmembrane region" description="Helical" evidence="13">
    <location>
        <begin position="723"/>
        <end position="743"/>
    </location>
</feature>
<keyword evidence="5 13" id="KW-0812">Transmembrane</keyword>
<dbReference type="InterPro" id="IPR023298">
    <property type="entry name" value="ATPase_P-typ_TM_dom_sf"/>
</dbReference>
<dbReference type="InterPro" id="IPR050510">
    <property type="entry name" value="Cation_transp_ATPase_P-type"/>
</dbReference>
<keyword evidence="11 13" id="KW-0472">Membrane</keyword>
<feature type="transmembrane region" description="Helical" evidence="13">
    <location>
        <begin position="281"/>
        <end position="308"/>
    </location>
</feature>
<feature type="transmembrane region" description="Helical" evidence="13">
    <location>
        <begin position="66"/>
        <end position="86"/>
    </location>
</feature>
<dbReference type="PANTHER" id="PTHR43294">
    <property type="entry name" value="SODIUM/POTASSIUM-TRANSPORTING ATPASE SUBUNIT ALPHA"/>
    <property type="match status" value="1"/>
</dbReference>
<dbReference type="SFLD" id="SFLDG00002">
    <property type="entry name" value="C1.7:_P-type_atpase_like"/>
    <property type="match status" value="1"/>
</dbReference>
<comment type="similarity">
    <text evidence="2">Belongs to the cation transport ATPase (P-type) (TC 3.A.3) family. Type IIA subfamily.</text>
</comment>
<dbReference type="Pfam" id="PF08282">
    <property type="entry name" value="Hydrolase_3"/>
    <property type="match status" value="1"/>
</dbReference>
<dbReference type="Gene3D" id="2.70.150.10">
    <property type="entry name" value="Calcium-transporting ATPase, cytoplasmic transduction domain A"/>
    <property type="match status" value="1"/>
</dbReference>
<dbReference type="InterPro" id="IPR059000">
    <property type="entry name" value="ATPase_P-type_domA"/>
</dbReference>
<dbReference type="Pfam" id="PF00690">
    <property type="entry name" value="Cation_ATPase_N"/>
    <property type="match status" value="1"/>
</dbReference>
<accession>A0A7X5KP59</accession>
<evidence type="ECO:0000313" key="16">
    <source>
        <dbReference type="Proteomes" id="UP000461585"/>
    </source>
</evidence>